<feature type="domain" description="N-acetyltransferase" evidence="1">
    <location>
        <begin position="86"/>
        <end position="223"/>
    </location>
</feature>
<name>A0A2P7QSR7_9SPHN</name>
<dbReference type="InterPro" id="IPR016181">
    <property type="entry name" value="Acyl_CoA_acyltransferase"/>
</dbReference>
<comment type="caution">
    <text evidence="2">The sequence shown here is derived from an EMBL/GenBank/DDBJ whole genome shotgun (WGS) entry which is preliminary data.</text>
</comment>
<dbReference type="Proteomes" id="UP000241167">
    <property type="component" value="Unassembled WGS sequence"/>
</dbReference>
<dbReference type="AlphaFoldDB" id="A0A2P7QSR7"/>
<dbReference type="Gene3D" id="3.40.630.30">
    <property type="match status" value="1"/>
</dbReference>
<evidence type="ECO:0000313" key="2">
    <source>
        <dbReference type="EMBL" id="PSJ41009.1"/>
    </source>
</evidence>
<sequence>MTLYSTGLRHPQLNGVMWMGPGDLGARIGEARRCFADLPWLWWVGPDSVSGTLDVLIDQGGFRVGVSPVMAIRTDMIAPLPHPQELTIERLPPDADLTAWVRTYVAPMGIADDQIPAMIRAEQARTDPPGSLVRFAARMDGEIVAVSELLMRDGVAGIYLVATDAAWRRRGLGAAVTAAAVRLGGQLGARIATLQATPAGQHLYRRLGFVTVSEYRIMSFPPL</sequence>
<dbReference type="InterPro" id="IPR000182">
    <property type="entry name" value="GNAT_dom"/>
</dbReference>
<evidence type="ECO:0000259" key="1">
    <source>
        <dbReference type="PROSITE" id="PS51186"/>
    </source>
</evidence>
<dbReference type="PANTHER" id="PTHR37817">
    <property type="entry name" value="N-ACETYLTRANSFERASE EIS"/>
    <property type="match status" value="1"/>
</dbReference>
<dbReference type="GO" id="GO:0030649">
    <property type="term" value="P:aminoglycoside antibiotic catabolic process"/>
    <property type="evidence" value="ECO:0007669"/>
    <property type="project" value="TreeGrafter"/>
</dbReference>
<dbReference type="InterPro" id="IPR051554">
    <property type="entry name" value="Acetyltransferase_Eis"/>
</dbReference>
<dbReference type="Pfam" id="PF00583">
    <property type="entry name" value="Acetyltransf_1"/>
    <property type="match status" value="1"/>
</dbReference>
<dbReference type="GO" id="GO:0034069">
    <property type="term" value="F:aminoglycoside N-acetyltransferase activity"/>
    <property type="evidence" value="ECO:0007669"/>
    <property type="project" value="TreeGrafter"/>
</dbReference>
<dbReference type="EMBL" id="PXYI01000003">
    <property type="protein sequence ID" value="PSJ41009.1"/>
    <property type="molecule type" value="Genomic_DNA"/>
</dbReference>
<dbReference type="SUPFAM" id="SSF55729">
    <property type="entry name" value="Acyl-CoA N-acyltransferases (Nat)"/>
    <property type="match status" value="1"/>
</dbReference>
<dbReference type="PROSITE" id="PS51186">
    <property type="entry name" value="GNAT"/>
    <property type="match status" value="1"/>
</dbReference>
<proteinExistence type="predicted"/>
<evidence type="ECO:0000313" key="3">
    <source>
        <dbReference type="Proteomes" id="UP000241167"/>
    </source>
</evidence>
<dbReference type="RefSeq" id="WP_106513199.1">
    <property type="nucleotide sequence ID" value="NZ_PXYI01000003.1"/>
</dbReference>
<keyword evidence="2" id="KW-0808">Transferase</keyword>
<gene>
    <name evidence="2" type="ORF">C7I55_10330</name>
</gene>
<reference evidence="2 3" key="1">
    <citation type="submission" date="2018-03" db="EMBL/GenBank/DDBJ databases">
        <title>The draft genome of Sphingosinicella sp. GL-C-18.</title>
        <authorList>
            <person name="Liu L."/>
            <person name="Li L."/>
            <person name="Liang L."/>
            <person name="Zhang X."/>
            <person name="Wang T."/>
        </authorList>
    </citation>
    <scope>NUCLEOTIDE SEQUENCE [LARGE SCALE GENOMIC DNA]</scope>
    <source>
        <strain evidence="2 3">GL-C-18</strain>
    </source>
</reference>
<keyword evidence="3" id="KW-1185">Reference proteome</keyword>
<organism evidence="2 3">
    <name type="scientific">Allosphingosinicella deserti</name>
    <dbReference type="NCBI Taxonomy" id="2116704"/>
    <lineage>
        <taxon>Bacteria</taxon>
        <taxon>Pseudomonadati</taxon>
        <taxon>Pseudomonadota</taxon>
        <taxon>Alphaproteobacteria</taxon>
        <taxon>Sphingomonadales</taxon>
        <taxon>Sphingomonadaceae</taxon>
        <taxon>Allosphingosinicella</taxon>
    </lineage>
</organism>
<dbReference type="CDD" id="cd04301">
    <property type="entry name" value="NAT_SF"/>
    <property type="match status" value="1"/>
</dbReference>
<dbReference type="OrthoDB" id="8453373at2"/>
<protein>
    <submittedName>
        <fullName evidence="2">GNAT family N-acetyltransferase</fullName>
    </submittedName>
</protein>
<accession>A0A2P7QSR7</accession>
<dbReference type="PANTHER" id="PTHR37817:SF1">
    <property type="entry name" value="N-ACETYLTRANSFERASE EIS"/>
    <property type="match status" value="1"/>
</dbReference>